<dbReference type="Gene3D" id="1.10.10.60">
    <property type="entry name" value="Homeodomain-like"/>
    <property type="match status" value="1"/>
</dbReference>
<evidence type="ECO:0000256" key="1">
    <source>
        <dbReference type="ARBA" id="ARBA00022741"/>
    </source>
</evidence>
<dbReference type="AlphaFoldDB" id="A0A9E4N7U7"/>
<protein>
    <submittedName>
        <fullName evidence="3">Sigma-54 dependent transcriptional regulator</fullName>
    </submittedName>
</protein>
<dbReference type="InterPro" id="IPR025943">
    <property type="entry name" value="Sigma_54_int_dom_ATP-bd_2"/>
</dbReference>
<accession>A0A9E4N7U7</accession>
<dbReference type="EMBL" id="JAEPCM010000843">
    <property type="protein sequence ID" value="MCG7949059.1"/>
    <property type="molecule type" value="Genomic_DNA"/>
</dbReference>
<dbReference type="PANTHER" id="PTHR32071:SF81">
    <property type="entry name" value="PROPIONATE CATABOLISM OPERON REGULATORY PROTEIN"/>
    <property type="match status" value="1"/>
</dbReference>
<keyword evidence="1" id="KW-0547">Nucleotide-binding</keyword>
<keyword evidence="2" id="KW-0067">ATP-binding</keyword>
<dbReference type="InterPro" id="IPR003593">
    <property type="entry name" value="AAA+_ATPase"/>
</dbReference>
<dbReference type="InterPro" id="IPR027417">
    <property type="entry name" value="P-loop_NTPase"/>
</dbReference>
<evidence type="ECO:0000313" key="3">
    <source>
        <dbReference type="EMBL" id="MCG7949059.1"/>
    </source>
</evidence>
<dbReference type="InterPro" id="IPR002078">
    <property type="entry name" value="Sigma_54_int"/>
</dbReference>
<dbReference type="InterPro" id="IPR009057">
    <property type="entry name" value="Homeodomain-like_sf"/>
</dbReference>
<dbReference type="Pfam" id="PF25601">
    <property type="entry name" value="AAA_lid_14"/>
    <property type="match status" value="1"/>
</dbReference>
<dbReference type="GO" id="GO:0005524">
    <property type="term" value="F:ATP binding"/>
    <property type="evidence" value="ECO:0007669"/>
    <property type="project" value="UniProtKB-KW"/>
</dbReference>
<dbReference type="Gene3D" id="1.10.8.60">
    <property type="match status" value="1"/>
</dbReference>
<dbReference type="Pfam" id="PF00158">
    <property type="entry name" value="Sigma54_activat"/>
    <property type="match status" value="1"/>
</dbReference>
<dbReference type="SUPFAM" id="SSF46689">
    <property type="entry name" value="Homeodomain-like"/>
    <property type="match status" value="1"/>
</dbReference>
<name>A0A9E4N7U7_9GAMM</name>
<dbReference type="PANTHER" id="PTHR32071">
    <property type="entry name" value="TRANSCRIPTIONAL REGULATORY PROTEIN"/>
    <property type="match status" value="1"/>
</dbReference>
<dbReference type="InterPro" id="IPR025662">
    <property type="entry name" value="Sigma_54_int_dom_ATP-bd_1"/>
</dbReference>
<dbReference type="SMART" id="SM00382">
    <property type="entry name" value="AAA"/>
    <property type="match status" value="1"/>
</dbReference>
<dbReference type="InterPro" id="IPR058031">
    <property type="entry name" value="AAA_lid_NorR"/>
</dbReference>
<dbReference type="CDD" id="cd00009">
    <property type="entry name" value="AAA"/>
    <property type="match status" value="1"/>
</dbReference>
<reference evidence="3" key="1">
    <citation type="journal article" date="2021" name="Proc. Natl. Acad. Sci. U.S.A.">
        <title>Global biogeography of chemosynthetic symbionts reveals both localized and globally distributed symbiont groups. .</title>
        <authorList>
            <person name="Osvatic J.T."/>
            <person name="Wilkins L.G.E."/>
            <person name="Leibrecht L."/>
            <person name="Leray M."/>
            <person name="Zauner S."/>
            <person name="Polzin J."/>
            <person name="Camacho Y."/>
            <person name="Gros O."/>
            <person name="van Gils J.A."/>
            <person name="Eisen J.A."/>
            <person name="Petersen J.M."/>
            <person name="Yuen B."/>
        </authorList>
    </citation>
    <scope>NUCLEOTIDE SEQUENCE</scope>
    <source>
        <strain evidence="3">MAGclacostrist064TRANS</strain>
    </source>
</reference>
<evidence type="ECO:0000313" key="4">
    <source>
        <dbReference type="Proteomes" id="UP000886667"/>
    </source>
</evidence>
<comment type="caution">
    <text evidence="3">The sequence shown here is derived from an EMBL/GenBank/DDBJ whole genome shotgun (WGS) entry which is preliminary data.</text>
</comment>
<dbReference type="SUPFAM" id="SSF52540">
    <property type="entry name" value="P-loop containing nucleoside triphosphate hydrolases"/>
    <property type="match status" value="1"/>
</dbReference>
<sequence length="420" mass="47054">MKPFKFSKQQELPQYGEVIERIEILRSRLRLSKSLDQEGVTQILDELKSLRSKILLLSRSKQLDELKDEGDSQESVATKSTSKRKRQSNYAELGFQGVLGESPGLLTALEIVRRAAPTDLPILIEGESGTGKELFAKVIHANGLRSDQPFISINCGAIPENLIESELFGHKKGAFTGATADRKGHFESADGGTIFLDEVGELPLVGQVKLLRVLQSRELQRVGSDQVVSVDVRVVAATNRDLAQMARDGTFREDLYYRLGVIHATLPPLRERKDEIPLLYDFFAREAAENLKREPIRISKGLSKFLDDYHYPGNIREMRNLIYRISCLADDVADIQHLPSVVLQDHDEQPAQAVSEIDGAMPLNQVKKIAGNEAEKEFLRQGLMRTQGSVVNLAKELDINRSYLQTLLKKHGIKSKSFKP</sequence>
<dbReference type="PROSITE" id="PS00676">
    <property type="entry name" value="SIGMA54_INTERACT_2"/>
    <property type="match status" value="1"/>
</dbReference>
<dbReference type="Gene3D" id="3.40.50.300">
    <property type="entry name" value="P-loop containing nucleotide triphosphate hydrolases"/>
    <property type="match status" value="1"/>
</dbReference>
<dbReference type="FunFam" id="3.40.50.300:FF:000006">
    <property type="entry name" value="DNA-binding transcriptional regulator NtrC"/>
    <property type="match status" value="1"/>
</dbReference>
<dbReference type="Proteomes" id="UP000886667">
    <property type="component" value="Unassembled WGS sequence"/>
</dbReference>
<proteinExistence type="predicted"/>
<dbReference type="GO" id="GO:0006355">
    <property type="term" value="P:regulation of DNA-templated transcription"/>
    <property type="evidence" value="ECO:0007669"/>
    <property type="project" value="InterPro"/>
</dbReference>
<dbReference type="PROSITE" id="PS50045">
    <property type="entry name" value="SIGMA54_INTERACT_4"/>
    <property type="match status" value="1"/>
</dbReference>
<organism evidence="3 4">
    <name type="scientific">Candidatus Thiodiazotropha taylori</name>
    <dbReference type="NCBI Taxonomy" id="2792791"/>
    <lineage>
        <taxon>Bacteria</taxon>
        <taxon>Pseudomonadati</taxon>
        <taxon>Pseudomonadota</taxon>
        <taxon>Gammaproteobacteria</taxon>
        <taxon>Chromatiales</taxon>
        <taxon>Sedimenticolaceae</taxon>
        <taxon>Candidatus Thiodiazotropha</taxon>
    </lineage>
</organism>
<gene>
    <name evidence="3" type="ORF">JAZ07_22205</name>
</gene>
<dbReference type="PROSITE" id="PS00675">
    <property type="entry name" value="SIGMA54_INTERACT_1"/>
    <property type="match status" value="1"/>
</dbReference>
<evidence type="ECO:0000256" key="2">
    <source>
        <dbReference type="ARBA" id="ARBA00022840"/>
    </source>
</evidence>